<proteinExistence type="predicted"/>
<organism evidence="2 3">
    <name type="scientific">Flavobacterium hungaricum</name>
    <dbReference type="NCBI Taxonomy" id="2082725"/>
    <lineage>
        <taxon>Bacteria</taxon>
        <taxon>Pseudomonadati</taxon>
        <taxon>Bacteroidota</taxon>
        <taxon>Flavobacteriia</taxon>
        <taxon>Flavobacteriales</taxon>
        <taxon>Flavobacteriaceae</taxon>
        <taxon>Flavobacterium</taxon>
    </lineage>
</organism>
<evidence type="ECO:0000313" key="2">
    <source>
        <dbReference type="EMBL" id="MBE8725138.1"/>
    </source>
</evidence>
<accession>A0ABR9TIF5</accession>
<feature type="compositionally biased region" description="Gly residues" evidence="1">
    <location>
        <begin position="38"/>
        <end position="47"/>
    </location>
</feature>
<feature type="region of interest" description="Disordered" evidence="1">
    <location>
        <begin position="1"/>
        <end position="47"/>
    </location>
</feature>
<name>A0ABR9TIF5_9FLAO</name>
<protein>
    <submittedName>
        <fullName evidence="2">RSAM-modified peptide</fullName>
    </submittedName>
</protein>
<gene>
    <name evidence="2" type="ORF">C4F50_09280</name>
</gene>
<feature type="compositionally biased region" description="Basic and acidic residues" evidence="1">
    <location>
        <begin position="16"/>
        <end position="28"/>
    </location>
</feature>
<comment type="caution">
    <text evidence="2">The sequence shown here is derived from an EMBL/GenBank/DDBJ whole genome shotgun (WGS) entry which is preliminary data.</text>
</comment>
<sequence>MKNTNLKFSDFQLEQLTKEQQKTVRGGDGETPPVDPKNGGGGSGNGK</sequence>
<dbReference type="RefSeq" id="WP_193846166.1">
    <property type="nucleotide sequence ID" value="NZ_PRDM01000002.1"/>
</dbReference>
<evidence type="ECO:0000313" key="3">
    <source>
        <dbReference type="Proteomes" id="UP000640614"/>
    </source>
</evidence>
<keyword evidence="3" id="KW-1185">Reference proteome</keyword>
<feature type="compositionally biased region" description="Polar residues" evidence="1">
    <location>
        <begin position="1"/>
        <end position="15"/>
    </location>
</feature>
<reference evidence="2 3" key="1">
    <citation type="submission" date="2018-07" db="EMBL/GenBank/DDBJ databases">
        <title>Genome assembly of strain KB82.</title>
        <authorList>
            <person name="Kukolya J."/>
            <person name="Horvath B."/>
            <person name="Nagy I."/>
            <person name="Toth A."/>
        </authorList>
    </citation>
    <scope>NUCLEOTIDE SEQUENCE [LARGE SCALE GENOMIC DNA]</scope>
    <source>
        <strain evidence="2 3">Kb82</strain>
    </source>
</reference>
<evidence type="ECO:0000256" key="1">
    <source>
        <dbReference type="SAM" id="MobiDB-lite"/>
    </source>
</evidence>
<dbReference type="Proteomes" id="UP000640614">
    <property type="component" value="Unassembled WGS sequence"/>
</dbReference>
<dbReference type="EMBL" id="PRDM01000002">
    <property type="protein sequence ID" value="MBE8725138.1"/>
    <property type="molecule type" value="Genomic_DNA"/>
</dbReference>